<comment type="caution">
    <text evidence="1">The sequence shown here is derived from an EMBL/GenBank/DDBJ whole genome shotgun (WGS) entry which is preliminary data.</text>
</comment>
<organism evidence="1 2">
    <name type="scientific">Gelidibacter sediminis</name>
    <dbReference type="NCBI Taxonomy" id="1608710"/>
    <lineage>
        <taxon>Bacteria</taxon>
        <taxon>Pseudomonadati</taxon>
        <taxon>Bacteroidota</taxon>
        <taxon>Flavobacteriia</taxon>
        <taxon>Flavobacteriales</taxon>
        <taxon>Flavobacteriaceae</taxon>
        <taxon>Gelidibacter</taxon>
    </lineage>
</organism>
<evidence type="ECO:0000313" key="2">
    <source>
        <dbReference type="Proteomes" id="UP000294689"/>
    </source>
</evidence>
<keyword evidence="2" id="KW-1185">Reference proteome</keyword>
<name>A0A4R7Q732_9FLAO</name>
<protein>
    <submittedName>
        <fullName evidence="1">Uncharacterized protein</fullName>
    </submittedName>
</protein>
<dbReference type="EMBL" id="SOBW01000007">
    <property type="protein sequence ID" value="TDU43348.1"/>
    <property type="molecule type" value="Genomic_DNA"/>
</dbReference>
<dbReference type="OrthoDB" id="1446480at2"/>
<proteinExistence type="predicted"/>
<dbReference type="RefSeq" id="WP_133756815.1">
    <property type="nucleotide sequence ID" value="NZ_SOBW01000007.1"/>
</dbReference>
<evidence type="ECO:0000313" key="1">
    <source>
        <dbReference type="EMBL" id="TDU43348.1"/>
    </source>
</evidence>
<gene>
    <name evidence="1" type="ORF">BXY82_0759</name>
</gene>
<accession>A0A4R7Q732</accession>
<dbReference type="Proteomes" id="UP000294689">
    <property type="component" value="Unassembled WGS sequence"/>
</dbReference>
<dbReference type="AlphaFoldDB" id="A0A4R7Q732"/>
<reference evidence="1 2" key="1">
    <citation type="submission" date="2019-03" db="EMBL/GenBank/DDBJ databases">
        <title>Genomic Encyclopedia of Archaeal and Bacterial Type Strains, Phase II (KMG-II): from individual species to whole genera.</title>
        <authorList>
            <person name="Goeker M."/>
        </authorList>
    </citation>
    <scope>NUCLEOTIDE SEQUENCE [LARGE SCALE GENOMIC DNA]</scope>
    <source>
        <strain evidence="1 2">DSM 28135</strain>
    </source>
</reference>
<sequence>MKFLMSIFAVVVLSNQCGPINKDVTNTGHSELYQKVVSIAYVIQSRGVYEKVWVDQHNLYVVDNRDQKNVKSTAILKQDWEELLVLVGNLNLNILPDLKAPSEKRFSDGAPIGSLTIKTDQGEVQSSEFDHGNPPEQLKTILNKLLSIKEKL</sequence>